<evidence type="ECO:0000256" key="1">
    <source>
        <dbReference type="SAM" id="MobiDB-lite"/>
    </source>
</evidence>
<accession>A0A4P8EET2</accession>
<proteinExistence type="predicted"/>
<keyword evidence="3" id="KW-1185">Reference proteome</keyword>
<organism evidence="2 3">
    <name type="scientific">Pseudorhodobacter turbinis</name>
    <dbReference type="NCBI Taxonomy" id="2500533"/>
    <lineage>
        <taxon>Bacteria</taxon>
        <taxon>Pseudomonadati</taxon>
        <taxon>Pseudomonadota</taxon>
        <taxon>Alphaproteobacteria</taxon>
        <taxon>Rhodobacterales</taxon>
        <taxon>Paracoccaceae</taxon>
        <taxon>Pseudorhodobacter</taxon>
    </lineage>
</organism>
<reference evidence="2 3" key="1">
    <citation type="submission" date="2019-05" db="EMBL/GenBank/DDBJ databases">
        <title>Pseudorhodobacter turbinis sp. nov., isolated from the gut of the Korean turban shell.</title>
        <authorList>
            <person name="Jeong Y.-S."/>
            <person name="Kang W.-R."/>
            <person name="Bae J.-W."/>
        </authorList>
    </citation>
    <scope>NUCLEOTIDE SEQUENCE [LARGE SCALE GENOMIC DNA]</scope>
    <source>
        <strain evidence="2 3">S12M18</strain>
    </source>
</reference>
<protein>
    <submittedName>
        <fullName evidence="2">Uncharacterized protein</fullName>
    </submittedName>
</protein>
<dbReference type="AlphaFoldDB" id="A0A4P8EET2"/>
<name>A0A4P8EET2_9RHOB</name>
<gene>
    <name evidence="2" type="ORF">EOK75_07365</name>
</gene>
<dbReference type="EMBL" id="CP039964">
    <property type="protein sequence ID" value="QCO55581.1"/>
    <property type="molecule type" value="Genomic_DNA"/>
</dbReference>
<evidence type="ECO:0000313" key="2">
    <source>
        <dbReference type="EMBL" id="QCO55581.1"/>
    </source>
</evidence>
<dbReference type="Proteomes" id="UP000298631">
    <property type="component" value="Chromosome"/>
</dbReference>
<dbReference type="KEGG" id="pseb:EOK75_07365"/>
<sequence length="153" mass="16649">MLTAFGFAANATLPAWWEGLPARLHVRRWIDDLGLSEDRIIKIALESRHVHPNPPDGPKALDRFMERAAGHDAQAAAKAQKWKRTQNVDPTPRPSTDDLAAFYANLVNSDRYLPVSTISNTTGDAMLARRLVTPDPLGIASAQPQSTSGPNGS</sequence>
<evidence type="ECO:0000313" key="3">
    <source>
        <dbReference type="Proteomes" id="UP000298631"/>
    </source>
</evidence>
<dbReference type="RefSeq" id="WP_137193268.1">
    <property type="nucleotide sequence ID" value="NZ_CP039964.1"/>
</dbReference>
<feature type="region of interest" description="Disordered" evidence="1">
    <location>
        <begin position="69"/>
        <end position="96"/>
    </location>
</feature>
<dbReference type="OrthoDB" id="7864318at2"/>